<organism evidence="2">
    <name type="scientific">Ixodes ricinus</name>
    <name type="common">Common tick</name>
    <name type="synonym">Acarus ricinus</name>
    <dbReference type="NCBI Taxonomy" id="34613"/>
    <lineage>
        <taxon>Eukaryota</taxon>
        <taxon>Metazoa</taxon>
        <taxon>Ecdysozoa</taxon>
        <taxon>Arthropoda</taxon>
        <taxon>Chelicerata</taxon>
        <taxon>Arachnida</taxon>
        <taxon>Acari</taxon>
        <taxon>Parasitiformes</taxon>
        <taxon>Ixodida</taxon>
        <taxon>Ixodoidea</taxon>
        <taxon>Ixodidae</taxon>
        <taxon>Ixodinae</taxon>
        <taxon>Ixodes</taxon>
    </lineage>
</organism>
<evidence type="ECO:0000313" key="2">
    <source>
        <dbReference type="EMBL" id="MXU83679.1"/>
    </source>
</evidence>
<proteinExistence type="predicted"/>
<sequence length="76" mass="8343">MLLAYASYPVTFAIVLTSCSAITAGPSPFMKNCRFLALGPKPLQFHCHILSSLCLDLAMFTGLDFHCCHDLLHKKA</sequence>
<name>A0A6B0TUI3_IXORI</name>
<reference evidence="2" key="1">
    <citation type="submission" date="2019-12" db="EMBL/GenBank/DDBJ databases">
        <title>An insight into the sialome of adult female Ixodes ricinus ticks feeding for 6 days.</title>
        <authorList>
            <person name="Perner J."/>
            <person name="Ribeiro J.M.C."/>
        </authorList>
    </citation>
    <scope>NUCLEOTIDE SEQUENCE</scope>
    <source>
        <strain evidence="2">Semi-engorged</strain>
        <tissue evidence="2">Salivary glands</tissue>
    </source>
</reference>
<feature type="signal peptide" evidence="1">
    <location>
        <begin position="1"/>
        <end position="24"/>
    </location>
</feature>
<accession>A0A6B0TUI3</accession>
<dbReference type="EMBL" id="GIFC01001596">
    <property type="protein sequence ID" value="MXU83679.1"/>
    <property type="molecule type" value="Transcribed_RNA"/>
</dbReference>
<protein>
    <submittedName>
        <fullName evidence="2">Putative secreted protein</fullName>
    </submittedName>
</protein>
<feature type="chain" id="PRO_5025357432" evidence="1">
    <location>
        <begin position="25"/>
        <end position="76"/>
    </location>
</feature>
<evidence type="ECO:0000256" key="1">
    <source>
        <dbReference type="SAM" id="SignalP"/>
    </source>
</evidence>
<keyword evidence="1" id="KW-0732">Signal</keyword>
<dbReference type="AlphaFoldDB" id="A0A6B0TUI3"/>